<dbReference type="GO" id="GO:0000139">
    <property type="term" value="C:Golgi membrane"/>
    <property type="evidence" value="ECO:0007669"/>
    <property type="project" value="TreeGrafter"/>
</dbReference>
<dbReference type="GO" id="GO:0070917">
    <property type="term" value="F:inositol phosphoceramide synthase regulator activity"/>
    <property type="evidence" value="ECO:0007669"/>
    <property type="project" value="InterPro"/>
</dbReference>
<dbReference type="STRING" id="1076935.U4L4V6"/>
<dbReference type="eggNOG" id="ENOG502RTPU">
    <property type="taxonomic scope" value="Eukaryota"/>
</dbReference>
<dbReference type="GO" id="GO:0006673">
    <property type="term" value="P:inositol phosphoceramide metabolic process"/>
    <property type="evidence" value="ECO:0007669"/>
    <property type="project" value="InterPro"/>
</dbReference>
<protein>
    <submittedName>
        <fullName evidence="2">Similar to Inositol phoshorylceramide synthase regulatory subunit kei1 acc. no. O13994</fullName>
    </submittedName>
</protein>
<organism evidence="2 3">
    <name type="scientific">Pyronema omphalodes (strain CBS 100304)</name>
    <name type="common">Pyronema confluens</name>
    <dbReference type="NCBI Taxonomy" id="1076935"/>
    <lineage>
        <taxon>Eukaryota</taxon>
        <taxon>Fungi</taxon>
        <taxon>Dikarya</taxon>
        <taxon>Ascomycota</taxon>
        <taxon>Pezizomycotina</taxon>
        <taxon>Pezizomycetes</taxon>
        <taxon>Pezizales</taxon>
        <taxon>Pyronemataceae</taxon>
        <taxon>Pyronema</taxon>
    </lineage>
</organism>
<keyword evidence="1" id="KW-1133">Transmembrane helix</keyword>
<keyword evidence="3" id="KW-1185">Reference proteome</keyword>
<evidence type="ECO:0000313" key="2">
    <source>
        <dbReference type="EMBL" id="CCX07338.1"/>
    </source>
</evidence>
<evidence type="ECO:0000256" key="1">
    <source>
        <dbReference type="SAM" id="Phobius"/>
    </source>
</evidence>
<dbReference type="EMBL" id="HF935349">
    <property type="protein sequence ID" value="CCX07338.1"/>
    <property type="molecule type" value="Genomic_DNA"/>
</dbReference>
<feature type="transmembrane region" description="Helical" evidence="1">
    <location>
        <begin position="21"/>
        <end position="45"/>
    </location>
</feature>
<proteinExistence type="predicted"/>
<feature type="transmembrane region" description="Helical" evidence="1">
    <location>
        <begin position="87"/>
        <end position="111"/>
    </location>
</feature>
<feature type="transmembrane region" description="Helical" evidence="1">
    <location>
        <begin position="182"/>
        <end position="203"/>
    </location>
</feature>
<accession>U4L4V6</accession>
<gene>
    <name evidence="2" type="ORF">PCON_06927</name>
</gene>
<reference evidence="2 3" key="1">
    <citation type="journal article" date="2013" name="PLoS Genet.">
        <title>The genome and development-dependent transcriptomes of Pyronema confluens: a window into fungal evolution.</title>
        <authorList>
            <person name="Traeger S."/>
            <person name="Altegoer F."/>
            <person name="Freitag M."/>
            <person name="Gabaldon T."/>
            <person name="Kempken F."/>
            <person name="Kumar A."/>
            <person name="Marcet-Houben M."/>
            <person name="Poggeler S."/>
            <person name="Stajich J.E."/>
            <person name="Nowrousian M."/>
        </authorList>
    </citation>
    <scope>NUCLEOTIDE SEQUENCE [LARGE SCALE GENOMIC DNA]</scope>
    <source>
        <strain evidence="3">CBS 100304</strain>
        <tissue evidence="2">Vegetative mycelium</tissue>
    </source>
</reference>
<dbReference type="GO" id="GO:0070916">
    <property type="term" value="C:inositol phosphoceramide synthase complex"/>
    <property type="evidence" value="ECO:0007669"/>
    <property type="project" value="TreeGrafter"/>
</dbReference>
<dbReference type="Pfam" id="PF08552">
    <property type="entry name" value="Kei1"/>
    <property type="match status" value="1"/>
</dbReference>
<dbReference type="InterPro" id="IPR013862">
    <property type="entry name" value="Kei1"/>
</dbReference>
<evidence type="ECO:0000313" key="3">
    <source>
        <dbReference type="Proteomes" id="UP000018144"/>
    </source>
</evidence>
<feature type="transmembrane region" description="Helical" evidence="1">
    <location>
        <begin position="57"/>
        <end position="75"/>
    </location>
</feature>
<sequence>MLSQLRLPTPGKFLGYFDLHYGADIVLMSLLVNKCSGVFGVLAMLGGVKFSAIQFSMYFYSLLLFALLCHIAPSIRSRNPLSAISFAYITLLDALINILYTLLFGFSWFLVLAQKYHDASNPAVKSAAGTIDQHAGFTSPAYNVSHIAVSPSGQEAVAIPASAVVPESFSSGVLQPESATSILLIAAFWVVRLYFIIVAFAWARQVVRASATSIEGPFEGRNGGQGWQGKLGRALVGVGKGYWMGEGWIFHGGNKFRRDSGDRRRWGRRGSMEV</sequence>
<dbReference type="PANTHER" id="PTHR28077">
    <property type="entry name" value="INOSITOL PHOSPHORYLCERAMIDE SYNTHASE REGULATORY SUBUNIT KEI1"/>
    <property type="match status" value="1"/>
</dbReference>
<dbReference type="OrthoDB" id="3338076at2759"/>
<keyword evidence="1" id="KW-0812">Transmembrane</keyword>
<dbReference type="PANTHER" id="PTHR28077:SF1">
    <property type="entry name" value="INOSITOL PHOSPHORYLCERAMIDE SYNTHASE REGULATORY SUBUNIT KEI1"/>
    <property type="match status" value="1"/>
</dbReference>
<dbReference type="OMA" id="DQPVGFN"/>
<keyword evidence="1" id="KW-0472">Membrane</keyword>
<dbReference type="AlphaFoldDB" id="U4L4V6"/>
<dbReference type="Proteomes" id="UP000018144">
    <property type="component" value="Unassembled WGS sequence"/>
</dbReference>
<name>U4L4V6_PYROM</name>